<dbReference type="AlphaFoldDB" id="A0A1L9VHR8"/>
<evidence type="ECO:0000313" key="1">
    <source>
        <dbReference type="EMBL" id="OJJ83422.1"/>
    </source>
</evidence>
<accession>A0A1L9VHR8</accession>
<sequence>MPTYLIRIAVAMTSTHLIAYRQIPACVNLPNTTVDLWPALQSFESAETIANEPLVGNKAGIDLFRAKEENERMILELRDEVNHLKQALTTSNATDGHQLASQKAFTAEVLQDLAEQSRTSLDYERRFHAYDDKVSQLLENNQFLQFVSTRPTDPRSFPLHISPRSGDPVMDAMSVLGGVGFDAEAYDSLYAVPPHKAIELHARGYHHVLATIKHFCSLEANGHAPQPLREDFYGWTKKVTNLSSPPFPTLELNAAITRAEKGSGRRWSIA</sequence>
<protein>
    <submittedName>
        <fullName evidence="1">Uncharacterized protein</fullName>
    </submittedName>
</protein>
<reference evidence="2" key="1">
    <citation type="journal article" date="2017" name="Genome Biol.">
        <title>Comparative genomics reveals high biological diversity and specific adaptations in the industrially and medically important fungal genus Aspergillus.</title>
        <authorList>
            <person name="de Vries R.P."/>
            <person name="Riley R."/>
            <person name="Wiebenga A."/>
            <person name="Aguilar-Osorio G."/>
            <person name="Amillis S."/>
            <person name="Uchima C.A."/>
            <person name="Anderluh G."/>
            <person name="Asadollahi M."/>
            <person name="Askin M."/>
            <person name="Barry K."/>
            <person name="Battaglia E."/>
            <person name="Bayram O."/>
            <person name="Benocci T."/>
            <person name="Braus-Stromeyer S.A."/>
            <person name="Caldana C."/>
            <person name="Canovas D."/>
            <person name="Cerqueira G.C."/>
            <person name="Chen F."/>
            <person name="Chen W."/>
            <person name="Choi C."/>
            <person name="Clum A."/>
            <person name="Dos Santos R.A."/>
            <person name="Damasio A.R."/>
            <person name="Diallinas G."/>
            <person name="Emri T."/>
            <person name="Fekete E."/>
            <person name="Flipphi M."/>
            <person name="Freyberg S."/>
            <person name="Gallo A."/>
            <person name="Gournas C."/>
            <person name="Habgood R."/>
            <person name="Hainaut M."/>
            <person name="Harispe M.L."/>
            <person name="Henrissat B."/>
            <person name="Hilden K.S."/>
            <person name="Hope R."/>
            <person name="Hossain A."/>
            <person name="Karabika E."/>
            <person name="Karaffa L."/>
            <person name="Karanyi Z."/>
            <person name="Krasevec N."/>
            <person name="Kuo A."/>
            <person name="Kusch H."/>
            <person name="LaButti K."/>
            <person name="Lagendijk E.L."/>
            <person name="Lapidus A."/>
            <person name="Levasseur A."/>
            <person name="Lindquist E."/>
            <person name="Lipzen A."/>
            <person name="Logrieco A.F."/>
            <person name="MacCabe A."/>
            <person name="Maekelae M.R."/>
            <person name="Malavazi I."/>
            <person name="Melin P."/>
            <person name="Meyer V."/>
            <person name="Mielnichuk N."/>
            <person name="Miskei M."/>
            <person name="Molnar A.P."/>
            <person name="Mule G."/>
            <person name="Ngan C.Y."/>
            <person name="Orejas M."/>
            <person name="Orosz E."/>
            <person name="Ouedraogo J.P."/>
            <person name="Overkamp K.M."/>
            <person name="Park H.-S."/>
            <person name="Perrone G."/>
            <person name="Piumi F."/>
            <person name="Punt P.J."/>
            <person name="Ram A.F."/>
            <person name="Ramon A."/>
            <person name="Rauscher S."/>
            <person name="Record E."/>
            <person name="Riano-Pachon D.M."/>
            <person name="Robert V."/>
            <person name="Roehrig J."/>
            <person name="Ruller R."/>
            <person name="Salamov A."/>
            <person name="Salih N.S."/>
            <person name="Samson R.A."/>
            <person name="Sandor E."/>
            <person name="Sanguinetti M."/>
            <person name="Schuetze T."/>
            <person name="Sepcic K."/>
            <person name="Shelest E."/>
            <person name="Sherlock G."/>
            <person name="Sophianopoulou V."/>
            <person name="Squina F.M."/>
            <person name="Sun H."/>
            <person name="Susca A."/>
            <person name="Todd R.B."/>
            <person name="Tsang A."/>
            <person name="Unkles S.E."/>
            <person name="van de Wiele N."/>
            <person name="van Rossen-Uffink D."/>
            <person name="Oliveira J.V."/>
            <person name="Vesth T.C."/>
            <person name="Visser J."/>
            <person name="Yu J.-H."/>
            <person name="Zhou M."/>
            <person name="Andersen M.R."/>
            <person name="Archer D.B."/>
            <person name="Baker S.E."/>
            <person name="Benoit I."/>
            <person name="Brakhage A.A."/>
            <person name="Braus G.H."/>
            <person name="Fischer R."/>
            <person name="Frisvad J.C."/>
            <person name="Goldman G.H."/>
            <person name="Houbraken J."/>
            <person name="Oakley B."/>
            <person name="Pocsi I."/>
            <person name="Scazzocchio C."/>
            <person name="Seiboth B."/>
            <person name="vanKuyk P.A."/>
            <person name="Wortman J."/>
            <person name="Dyer P.S."/>
            <person name="Grigoriev I.V."/>
        </authorList>
    </citation>
    <scope>NUCLEOTIDE SEQUENCE [LARGE SCALE GENOMIC DNA]</scope>
    <source>
        <strain evidence="2">CBS 516.65</strain>
    </source>
</reference>
<name>A0A1L9VHR8_ASPGL</name>
<dbReference type="GeneID" id="34460920"/>
<organism evidence="1 2">
    <name type="scientific">Aspergillus glaucus CBS 516.65</name>
    <dbReference type="NCBI Taxonomy" id="1160497"/>
    <lineage>
        <taxon>Eukaryota</taxon>
        <taxon>Fungi</taxon>
        <taxon>Dikarya</taxon>
        <taxon>Ascomycota</taxon>
        <taxon>Pezizomycotina</taxon>
        <taxon>Eurotiomycetes</taxon>
        <taxon>Eurotiomycetidae</taxon>
        <taxon>Eurotiales</taxon>
        <taxon>Aspergillaceae</taxon>
        <taxon>Aspergillus</taxon>
        <taxon>Aspergillus subgen. Aspergillus</taxon>
    </lineage>
</organism>
<evidence type="ECO:0000313" key="2">
    <source>
        <dbReference type="Proteomes" id="UP000184300"/>
    </source>
</evidence>
<dbReference type="VEuPathDB" id="FungiDB:ASPGLDRAFT_36188"/>
<gene>
    <name evidence="1" type="ORF">ASPGLDRAFT_36188</name>
</gene>
<keyword evidence="2" id="KW-1185">Reference proteome</keyword>
<dbReference type="RefSeq" id="XP_022400120.1">
    <property type="nucleotide sequence ID" value="XM_022544659.1"/>
</dbReference>
<dbReference type="Proteomes" id="UP000184300">
    <property type="component" value="Unassembled WGS sequence"/>
</dbReference>
<dbReference type="EMBL" id="KV878899">
    <property type="protein sequence ID" value="OJJ83422.1"/>
    <property type="molecule type" value="Genomic_DNA"/>
</dbReference>
<proteinExistence type="predicted"/>